<comment type="caution">
    <text evidence="1">The sequence shown here is derived from an EMBL/GenBank/DDBJ whole genome shotgun (WGS) entry which is preliminary data.</text>
</comment>
<evidence type="ECO:0000313" key="1">
    <source>
        <dbReference type="EMBL" id="KAF2465537.1"/>
    </source>
</evidence>
<name>A0ACB6QGP7_9PLEO</name>
<accession>A0ACB6QGP7</accession>
<proteinExistence type="predicted"/>
<sequence length="137" mass="15699">MVARPLANLSILVLLERHIAGIAIETIHIAEIEGDVGARDCNDEVVKYNLKAGPTAEMPLDEADNDIYRASGHEKEPFGKYLRILTPHLITFRYYRSRHRQIRSSRNRAVHSRPKVYENDTLESDWKPPCNFLSLDS</sequence>
<dbReference type="EMBL" id="MU003529">
    <property type="protein sequence ID" value="KAF2465537.1"/>
    <property type="molecule type" value="Genomic_DNA"/>
</dbReference>
<protein>
    <submittedName>
        <fullName evidence="1">Uncharacterized protein</fullName>
    </submittedName>
</protein>
<reference evidence="1" key="1">
    <citation type="journal article" date="2020" name="Stud. Mycol.">
        <title>101 Dothideomycetes genomes: a test case for predicting lifestyles and emergence of pathogens.</title>
        <authorList>
            <person name="Haridas S."/>
            <person name="Albert R."/>
            <person name="Binder M."/>
            <person name="Bloem J."/>
            <person name="Labutti K."/>
            <person name="Salamov A."/>
            <person name="Andreopoulos B."/>
            <person name="Baker S."/>
            <person name="Barry K."/>
            <person name="Bills G."/>
            <person name="Bluhm B."/>
            <person name="Cannon C."/>
            <person name="Castanera R."/>
            <person name="Culley D."/>
            <person name="Daum C."/>
            <person name="Ezra D."/>
            <person name="Gonzalez J."/>
            <person name="Henrissat B."/>
            <person name="Kuo A."/>
            <person name="Liang C."/>
            <person name="Lipzen A."/>
            <person name="Lutzoni F."/>
            <person name="Magnuson J."/>
            <person name="Mondo S."/>
            <person name="Nolan M."/>
            <person name="Ohm R."/>
            <person name="Pangilinan J."/>
            <person name="Park H.-J."/>
            <person name="Ramirez L."/>
            <person name="Alfaro M."/>
            <person name="Sun H."/>
            <person name="Tritt A."/>
            <person name="Yoshinaga Y."/>
            <person name="Zwiers L.-H."/>
            <person name="Turgeon B."/>
            <person name="Goodwin S."/>
            <person name="Spatafora J."/>
            <person name="Crous P."/>
            <person name="Grigoriev I."/>
        </authorList>
    </citation>
    <scope>NUCLEOTIDE SEQUENCE</scope>
    <source>
        <strain evidence="1">ATCC 200398</strain>
    </source>
</reference>
<evidence type="ECO:0000313" key="2">
    <source>
        <dbReference type="Proteomes" id="UP000799755"/>
    </source>
</evidence>
<dbReference type="Proteomes" id="UP000799755">
    <property type="component" value="Unassembled WGS sequence"/>
</dbReference>
<gene>
    <name evidence="1" type="ORF">BDR25DRAFT_318393</name>
</gene>
<keyword evidence="2" id="KW-1185">Reference proteome</keyword>
<organism evidence="1 2">
    <name type="scientific">Lindgomyces ingoldianus</name>
    <dbReference type="NCBI Taxonomy" id="673940"/>
    <lineage>
        <taxon>Eukaryota</taxon>
        <taxon>Fungi</taxon>
        <taxon>Dikarya</taxon>
        <taxon>Ascomycota</taxon>
        <taxon>Pezizomycotina</taxon>
        <taxon>Dothideomycetes</taxon>
        <taxon>Pleosporomycetidae</taxon>
        <taxon>Pleosporales</taxon>
        <taxon>Lindgomycetaceae</taxon>
        <taxon>Lindgomyces</taxon>
    </lineage>
</organism>